<feature type="domain" description="DhaL" evidence="1">
    <location>
        <begin position="1"/>
        <end position="73"/>
    </location>
</feature>
<dbReference type="Proteomes" id="UP000494329">
    <property type="component" value="Unassembled WGS sequence"/>
</dbReference>
<dbReference type="AlphaFoldDB" id="A0A6J5EXB3"/>
<dbReference type="GO" id="GO:0004371">
    <property type="term" value="F:glycerone kinase activity"/>
    <property type="evidence" value="ECO:0007669"/>
    <property type="project" value="InterPro"/>
</dbReference>
<dbReference type="InterPro" id="IPR004007">
    <property type="entry name" value="DhaL_dom"/>
</dbReference>
<name>A0A6J5EXB3_9BURK</name>
<dbReference type="InterPro" id="IPR036117">
    <property type="entry name" value="DhaL_dom_sf"/>
</dbReference>
<evidence type="ECO:0000313" key="2">
    <source>
        <dbReference type="EMBL" id="CAB3769872.1"/>
    </source>
</evidence>
<dbReference type="Gene3D" id="1.25.40.340">
    <property type="match status" value="1"/>
</dbReference>
<protein>
    <recommendedName>
        <fullName evidence="1">DhaL domain-containing protein</fullName>
    </recommendedName>
</protein>
<dbReference type="Pfam" id="PF02734">
    <property type="entry name" value="Dak2"/>
    <property type="match status" value="1"/>
</dbReference>
<accession>A0A6J5EXB3</accession>
<proteinExistence type="predicted"/>
<reference evidence="2 3" key="1">
    <citation type="submission" date="2020-04" db="EMBL/GenBank/DDBJ databases">
        <authorList>
            <person name="De Canck E."/>
        </authorList>
    </citation>
    <scope>NUCLEOTIDE SEQUENCE [LARGE SCALE GENOMIC DNA]</scope>
    <source>
        <strain evidence="2 3">LMG 29739</strain>
    </source>
</reference>
<sequence length="79" mass="8420">MRCDTAPAVGRKIAPDAVATVLDALKKVAEENMFATRDMLAMKGRASFPGERSRGHIDPGAHSSQLMIAAVCAYFVRAA</sequence>
<dbReference type="PROSITE" id="PS51480">
    <property type="entry name" value="DHAL"/>
    <property type="match status" value="1"/>
</dbReference>
<gene>
    <name evidence="2" type="ORF">LMG29739_05647</name>
</gene>
<organism evidence="2 3">
    <name type="scientific">Paraburkholderia solisilvae</name>
    <dbReference type="NCBI Taxonomy" id="624376"/>
    <lineage>
        <taxon>Bacteria</taxon>
        <taxon>Pseudomonadati</taxon>
        <taxon>Pseudomonadota</taxon>
        <taxon>Betaproteobacteria</taxon>
        <taxon>Burkholderiales</taxon>
        <taxon>Burkholderiaceae</taxon>
        <taxon>Paraburkholderia</taxon>
    </lineage>
</organism>
<keyword evidence="3" id="KW-1185">Reference proteome</keyword>
<dbReference type="GO" id="GO:0006071">
    <property type="term" value="P:glycerol metabolic process"/>
    <property type="evidence" value="ECO:0007669"/>
    <property type="project" value="InterPro"/>
</dbReference>
<evidence type="ECO:0000313" key="3">
    <source>
        <dbReference type="Proteomes" id="UP000494329"/>
    </source>
</evidence>
<evidence type="ECO:0000259" key="1">
    <source>
        <dbReference type="PROSITE" id="PS51480"/>
    </source>
</evidence>
<dbReference type="SUPFAM" id="SSF101473">
    <property type="entry name" value="DhaL-like"/>
    <property type="match status" value="1"/>
</dbReference>
<dbReference type="EMBL" id="CADIKF010000066">
    <property type="protein sequence ID" value="CAB3769872.1"/>
    <property type="molecule type" value="Genomic_DNA"/>
</dbReference>